<sequence length="178" mass="19765">MSNSKAKPSWAKRLRTAALYIVLFSVVAFVVDAFRNSDVPESVPAELSSLTDINGEQYNLREMSKDSPVVLYFWATWCPVCPAVSPTVDYVGNHYPTISVALRSGDNDKLTRYAQAKGYEFPIVNDNLNRVSNGWQVSATPTIIIIENGDIVSATTGVTTPPGLFIRLWFHQFFEVGK</sequence>
<dbReference type="InterPro" id="IPR050553">
    <property type="entry name" value="Thioredoxin_ResA/DsbE_sf"/>
</dbReference>
<accession>A0A432YZX7</accession>
<protein>
    <submittedName>
        <fullName evidence="2">Protein disulfide oxidoreductase</fullName>
    </submittedName>
</protein>
<dbReference type="RefSeq" id="WP_126781254.1">
    <property type="nucleotide sequence ID" value="NZ_PIQC01000004.1"/>
</dbReference>
<feature type="domain" description="Thioredoxin" evidence="1">
    <location>
        <begin position="39"/>
        <end position="175"/>
    </location>
</feature>
<dbReference type="OrthoDB" id="9796554at2"/>
<dbReference type="Proteomes" id="UP000288058">
    <property type="component" value="Unassembled WGS sequence"/>
</dbReference>
<proteinExistence type="predicted"/>
<reference evidence="3" key="1">
    <citation type="journal article" date="2018" name="Front. Microbiol.">
        <title>Genome-Based Analysis Reveals the Taxonomy and Diversity of the Family Idiomarinaceae.</title>
        <authorList>
            <person name="Liu Y."/>
            <person name="Lai Q."/>
            <person name="Shao Z."/>
        </authorList>
    </citation>
    <scope>NUCLEOTIDE SEQUENCE [LARGE SCALE GENOMIC DNA]</scope>
    <source>
        <strain evidence="3">R22</strain>
    </source>
</reference>
<dbReference type="InterPro" id="IPR013766">
    <property type="entry name" value="Thioredoxin_domain"/>
</dbReference>
<keyword evidence="3" id="KW-1185">Reference proteome</keyword>
<comment type="caution">
    <text evidence="2">The sequence shown here is derived from an EMBL/GenBank/DDBJ whole genome shotgun (WGS) entry which is preliminary data.</text>
</comment>
<dbReference type="InterPro" id="IPR000866">
    <property type="entry name" value="AhpC/TSA"/>
</dbReference>
<evidence type="ECO:0000313" key="3">
    <source>
        <dbReference type="Proteomes" id="UP000288058"/>
    </source>
</evidence>
<name>A0A432YZX7_9GAMM</name>
<evidence type="ECO:0000313" key="2">
    <source>
        <dbReference type="EMBL" id="RUO69483.1"/>
    </source>
</evidence>
<gene>
    <name evidence="2" type="ORF">CWI78_06070</name>
</gene>
<dbReference type="GO" id="GO:0016491">
    <property type="term" value="F:oxidoreductase activity"/>
    <property type="evidence" value="ECO:0007669"/>
    <property type="project" value="InterPro"/>
</dbReference>
<dbReference type="SUPFAM" id="SSF52833">
    <property type="entry name" value="Thioredoxin-like"/>
    <property type="match status" value="1"/>
</dbReference>
<dbReference type="PROSITE" id="PS51352">
    <property type="entry name" value="THIOREDOXIN_2"/>
    <property type="match status" value="1"/>
</dbReference>
<dbReference type="EMBL" id="PIQC01000004">
    <property type="protein sequence ID" value="RUO69483.1"/>
    <property type="molecule type" value="Genomic_DNA"/>
</dbReference>
<dbReference type="CDD" id="cd03011">
    <property type="entry name" value="TlpA_like_ScsD_MtbDsbE"/>
    <property type="match status" value="1"/>
</dbReference>
<organism evidence="2 3">
    <name type="scientific">Idiomarina ramblicola</name>
    <dbReference type="NCBI Taxonomy" id="263724"/>
    <lineage>
        <taxon>Bacteria</taxon>
        <taxon>Pseudomonadati</taxon>
        <taxon>Pseudomonadota</taxon>
        <taxon>Gammaproteobacteria</taxon>
        <taxon>Alteromonadales</taxon>
        <taxon>Idiomarinaceae</taxon>
        <taxon>Idiomarina</taxon>
    </lineage>
</organism>
<evidence type="ECO:0000259" key="1">
    <source>
        <dbReference type="PROSITE" id="PS51352"/>
    </source>
</evidence>
<dbReference type="Gene3D" id="3.40.30.10">
    <property type="entry name" value="Glutaredoxin"/>
    <property type="match status" value="1"/>
</dbReference>
<dbReference type="InterPro" id="IPR036249">
    <property type="entry name" value="Thioredoxin-like_sf"/>
</dbReference>
<dbReference type="AlphaFoldDB" id="A0A432YZX7"/>
<dbReference type="GO" id="GO:0016209">
    <property type="term" value="F:antioxidant activity"/>
    <property type="evidence" value="ECO:0007669"/>
    <property type="project" value="InterPro"/>
</dbReference>
<dbReference type="PANTHER" id="PTHR42852:SF17">
    <property type="entry name" value="THIOREDOXIN-LIKE PROTEIN HI_1115"/>
    <property type="match status" value="1"/>
</dbReference>
<dbReference type="PANTHER" id="PTHR42852">
    <property type="entry name" value="THIOL:DISULFIDE INTERCHANGE PROTEIN DSBE"/>
    <property type="match status" value="1"/>
</dbReference>
<dbReference type="Pfam" id="PF00578">
    <property type="entry name" value="AhpC-TSA"/>
    <property type="match status" value="1"/>
</dbReference>